<feature type="compositionally biased region" description="Polar residues" evidence="4">
    <location>
        <begin position="54"/>
        <end position="71"/>
    </location>
</feature>
<dbReference type="InterPro" id="IPR036962">
    <property type="entry name" value="Glyco_hydro_3_N_sf"/>
</dbReference>
<dbReference type="PANTHER" id="PTHR30480:SF16">
    <property type="entry name" value="GLYCOSIDE HYDROLASE FAMILY 3 DOMAIN PROTEIN"/>
    <property type="match status" value="1"/>
</dbReference>
<sequence>MRKRGKRSLPLILTAAGIIILAYLAVCYVGAGIFSDGGKAAVPQKATESGVPAGNNSCPDISLPSETGEGQSDSSNSLDSDSDRTIEEQLRNMSMEEKIGQLVIVGADGYENNEHSRRLIENYHVGGFILFKRNIKDSNQMLSLLNSLKETNKANKLPLFLSIDEEGGRISRMPDEFLKIPSNRIIGEKNDSSLSYRIGNIIGEELKMFGFNMDFAPVLDINSNPQNPVIGDRAFGSEAGIVTELGIQTMKGIQAQNIISVVKHFPGHGDTSEDSHVGLPRVNNDLERLYNFELVPFSAAIENRADAVMIAHILLPEIDAENPASLSKTIISDVLRSSMHFDGVVITDDFTMGAIEKNYDIGRAAVKSIQAGSDIVLVCHTFAKQETVIRAIKSAVSANEISMERIDESVYRIIKLKNKYSLSADAVKKADSKVINEKIKNLFN</sequence>
<keyword evidence="5" id="KW-1133">Transmembrane helix</keyword>
<name>A0A318XNG3_9FIRM</name>
<dbReference type="GO" id="GO:0009254">
    <property type="term" value="P:peptidoglycan turnover"/>
    <property type="evidence" value="ECO:0007669"/>
    <property type="project" value="TreeGrafter"/>
</dbReference>
<evidence type="ECO:0000256" key="4">
    <source>
        <dbReference type="SAM" id="MobiDB-lite"/>
    </source>
</evidence>
<protein>
    <submittedName>
        <fullName evidence="7">Beta-N-acetylhexosaminidase</fullName>
    </submittedName>
</protein>
<keyword evidence="8" id="KW-1185">Reference proteome</keyword>
<evidence type="ECO:0000313" key="7">
    <source>
        <dbReference type="EMBL" id="PYG89567.1"/>
    </source>
</evidence>
<evidence type="ECO:0000313" key="8">
    <source>
        <dbReference type="Proteomes" id="UP000248132"/>
    </source>
</evidence>
<dbReference type="SUPFAM" id="SSF51445">
    <property type="entry name" value="(Trans)glycosidases"/>
    <property type="match status" value="1"/>
</dbReference>
<evidence type="ECO:0000256" key="5">
    <source>
        <dbReference type="SAM" id="Phobius"/>
    </source>
</evidence>
<organism evidence="7 8">
    <name type="scientific">Ruminiclostridium sufflavum DSM 19573</name>
    <dbReference type="NCBI Taxonomy" id="1121337"/>
    <lineage>
        <taxon>Bacteria</taxon>
        <taxon>Bacillati</taxon>
        <taxon>Bacillota</taxon>
        <taxon>Clostridia</taxon>
        <taxon>Eubacteriales</taxon>
        <taxon>Oscillospiraceae</taxon>
        <taxon>Ruminiclostridium</taxon>
    </lineage>
</organism>
<dbReference type="AlphaFoldDB" id="A0A318XNG3"/>
<dbReference type="InterPro" id="IPR050226">
    <property type="entry name" value="NagZ_Beta-hexosaminidase"/>
</dbReference>
<dbReference type="Proteomes" id="UP000248132">
    <property type="component" value="Unassembled WGS sequence"/>
</dbReference>
<dbReference type="Pfam" id="PF00933">
    <property type="entry name" value="Glyco_hydro_3"/>
    <property type="match status" value="1"/>
</dbReference>
<dbReference type="EMBL" id="QKMR01000003">
    <property type="protein sequence ID" value="PYG89567.1"/>
    <property type="molecule type" value="Genomic_DNA"/>
</dbReference>
<keyword evidence="2" id="KW-0378">Hydrolase</keyword>
<keyword evidence="5" id="KW-0472">Membrane</keyword>
<proteinExistence type="inferred from homology"/>
<dbReference type="PANTHER" id="PTHR30480">
    <property type="entry name" value="BETA-HEXOSAMINIDASE-RELATED"/>
    <property type="match status" value="1"/>
</dbReference>
<feature type="domain" description="Glycoside hydrolase family 3 N-terminal" evidence="6">
    <location>
        <begin position="95"/>
        <end position="416"/>
    </location>
</feature>
<dbReference type="OrthoDB" id="9805821at2"/>
<feature type="transmembrane region" description="Helical" evidence="5">
    <location>
        <begin position="12"/>
        <end position="34"/>
    </location>
</feature>
<dbReference type="NCBIfam" id="NF003740">
    <property type="entry name" value="PRK05337.1"/>
    <property type="match status" value="1"/>
</dbReference>
<dbReference type="GO" id="GO:0004553">
    <property type="term" value="F:hydrolase activity, hydrolyzing O-glycosyl compounds"/>
    <property type="evidence" value="ECO:0007669"/>
    <property type="project" value="InterPro"/>
</dbReference>
<evidence type="ECO:0000256" key="3">
    <source>
        <dbReference type="ARBA" id="ARBA00023295"/>
    </source>
</evidence>
<keyword evidence="5" id="KW-0812">Transmembrane</keyword>
<reference evidence="7 8" key="1">
    <citation type="submission" date="2018-06" db="EMBL/GenBank/DDBJ databases">
        <title>Genomic Encyclopedia of Type Strains, Phase I: the one thousand microbial genomes (KMG-I) project.</title>
        <authorList>
            <person name="Kyrpides N."/>
        </authorList>
    </citation>
    <scope>NUCLEOTIDE SEQUENCE [LARGE SCALE GENOMIC DNA]</scope>
    <source>
        <strain evidence="7 8">DSM 19573</strain>
    </source>
</reference>
<dbReference type="GO" id="GO:0005975">
    <property type="term" value="P:carbohydrate metabolic process"/>
    <property type="evidence" value="ECO:0007669"/>
    <property type="project" value="InterPro"/>
</dbReference>
<comment type="similarity">
    <text evidence="1">Belongs to the glycosyl hydrolase 3 family.</text>
</comment>
<gene>
    <name evidence="7" type="ORF">LY28_00787</name>
</gene>
<evidence type="ECO:0000259" key="6">
    <source>
        <dbReference type="Pfam" id="PF00933"/>
    </source>
</evidence>
<evidence type="ECO:0000256" key="1">
    <source>
        <dbReference type="ARBA" id="ARBA00005336"/>
    </source>
</evidence>
<dbReference type="InterPro" id="IPR001764">
    <property type="entry name" value="Glyco_hydro_3_N"/>
</dbReference>
<keyword evidence="3" id="KW-0326">Glycosidase</keyword>
<dbReference type="RefSeq" id="WP_110460853.1">
    <property type="nucleotide sequence ID" value="NZ_QKMR01000003.1"/>
</dbReference>
<accession>A0A318XNG3</accession>
<evidence type="ECO:0000256" key="2">
    <source>
        <dbReference type="ARBA" id="ARBA00022801"/>
    </source>
</evidence>
<comment type="caution">
    <text evidence="7">The sequence shown here is derived from an EMBL/GenBank/DDBJ whole genome shotgun (WGS) entry which is preliminary data.</text>
</comment>
<dbReference type="InterPro" id="IPR017853">
    <property type="entry name" value="GH"/>
</dbReference>
<feature type="region of interest" description="Disordered" evidence="4">
    <location>
        <begin position="46"/>
        <end position="83"/>
    </location>
</feature>
<dbReference type="Gene3D" id="3.20.20.300">
    <property type="entry name" value="Glycoside hydrolase, family 3, N-terminal domain"/>
    <property type="match status" value="1"/>
</dbReference>